<gene>
    <name evidence="2" type="ORF">A2112_02530</name>
</gene>
<keyword evidence="1" id="KW-1133">Transmembrane helix</keyword>
<proteinExistence type="predicted"/>
<comment type="caution">
    <text evidence="2">The sequence shown here is derived from an EMBL/GenBank/DDBJ whole genome shotgun (WGS) entry which is preliminary data.</text>
</comment>
<dbReference type="InterPro" id="IPR050245">
    <property type="entry name" value="PrsA_foldase"/>
</dbReference>
<dbReference type="PANTHER" id="PTHR47245:SF2">
    <property type="entry name" value="PEPTIDYL-PROLYL CIS-TRANS ISOMERASE HP_0175-RELATED"/>
    <property type="match status" value="1"/>
</dbReference>
<accession>A0A1F7WMP3</accession>
<evidence type="ECO:0000313" key="2">
    <source>
        <dbReference type="EMBL" id="OGM03827.1"/>
    </source>
</evidence>
<keyword evidence="1" id="KW-0472">Membrane</keyword>
<dbReference type="SUPFAM" id="SSF109998">
    <property type="entry name" value="Triger factor/SurA peptide-binding domain-like"/>
    <property type="match status" value="1"/>
</dbReference>
<protein>
    <recommendedName>
        <fullName evidence="4">SurA N-terminal domain-containing protein</fullName>
    </recommendedName>
</protein>
<evidence type="ECO:0000256" key="1">
    <source>
        <dbReference type="SAM" id="Phobius"/>
    </source>
</evidence>
<reference evidence="2 3" key="1">
    <citation type="journal article" date="2016" name="Nat. Commun.">
        <title>Thousands of microbial genomes shed light on interconnected biogeochemical processes in an aquifer system.</title>
        <authorList>
            <person name="Anantharaman K."/>
            <person name="Brown C.T."/>
            <person name="Hug L.A."/>
            <person name="Sharon I."/>
            <person name="Castelle C.J."/>
            <person name="Probst A.J."/>
            <person name="Thomas B.C."/>
            <person name="Singh A."/>
            <person name="Wilkins M.J."/>
            <person name="Karaoz U."/>
            <person name="Brodie E.L."/>
            <person name="Williams K.H."/>
            <person name="Hubbard S.S."/>
            <person name="Banfield J.F."/>
        </authorList>
    </citation>
    <scope>NUCLEOTIDE SEQUENCE [LARGE SCALE GENOMIC DNA]</scope>
</reference>
<sequence length="208" mass="23153">MNIKKLKKQFLSNINSFDKKKAILIAAVLGVAALGYLGRGLFVVALVNGTPISRLAVVRELEKQGGSETLDNLVVKSLIFQEARKKGVTVSQEELDQELSRINDIVSKQGMTLDEALALQNQSKNDLIEQIKIQKTVERILADKIAVTEEEVNDYFDKNKELFDDGAKLEDVSGEIRNQLAQTKLSSAYQSWITDLKASASINYFVTF</sequence>
<name>A0A1F7WMP3_9BACT</name>
<dbReference type="EMBL" id="MGFK01000029">
    <property type="protein sequence ID" value="OGM03827.1"/>
    <property type="molecule type" value="Genomic_DNA"/>
</dbReference>
<evidence type="ECO:0000313" key="3">
    <source>
        <dbReference type="Proteomes" id="UP000177091"/>
    </source>
</evidence>
<dbReference type="PANTHER" id="PTHR47245">
    <property type="entry name" value="PEPTIDYLPROLYL ISOMERASE"/>
    <property type="match status" value="1"/>
</dbReference>
<evidence type="ECO:0008006" key="4">
    <source>
        <dbReference type="Google" id="ProtNLM"/>
    </source>
</evidence>
<dbReference type="Proteomes" id="UP000177091">
    <property type="component" value="Unassembled WGS sequence"/>
</dbReference>
<keyword evidence="1" id="KW-0812">Transmembrane</keyword>
<feature type="transmembrane region" description="Helical" evidence="1">
    <location>
        <begin position="21"/>
        <end position="47"/>
    </location>
</feature>
<dbReference type="AlphaFoldDB" id="A0A1F7WMP3"/>
<dbReference type="Gene3D" id="1.10.4030.10">
    <property type="entry name" value="Porin chaperone SurA, peptide-binding domain"/>
    <property type="match status" value="1"/>
</dbReference>
<organism evidence="2 3">
    <name type="scientific">Candidatus Woesebacteria bacterium GWA1_42_12</name>
    <dbReference type="NCBI Taxonomy" id="1802472"/>
    <lineage>
        <taxon>Bacteria</taxon>
        <taxon>Candidatus Woeseibacteriota</taxon>
    </lineage>
</organism>
<dbReference type="InterPro" id="IPR027304">
    <property type="entry name" value="Trigger_fact/SurA_dom_sf"/>
</dbReference>